<gene>
    <name evidence="3" type="ORF">RJ640_017609</name>
</gene>
<feature type="transmembrane region" description="Helical" evidence="1">
    <location>
        <begin position="45"/>
        <end position="65"/>
    </location>
</feature>
<dbReference type="Proteomes" id="UP001187471">
    <property type="component" value="Unassembled WGS sequence"/>
</dbReference>
<reference evidence="3" key="1">
    <citation type="submission" date="2022-12" db="EMBL/GenBank/DDBJ databases">
        <title>Draft genome assemblies for two species of Escallonia (Escalloniales).</title>
        <authorList>
            <person name="Chanderbali A."/>
            <person name="Dervinis C."/>
            <person name="Anghel I."/>
            <person name="Soltis D."/>
            <person name="Soltis P."/>
            <person name="Zapata F."/>
        </authorList>
    </citation>
    <scope>NUCLEOTIDE SEQUENCE</scope>
    <source>
        <strain evidence="3">UCBG92.1500</strain>
        <tissue evidence="3">Leaf</tissue>
    </source>
</reference>
<dbReference type="PANTHER" id="PTHR31325">
    <property type="entry name" value="OS01G0798800 PROTEIN-RELATED"/>
    <property type="match status" value="1"/>
</dbReference>
<evidence type="ECO:0000256" key="1">
    <source>
        <dbReference type="SAM" id="Phobius"/>
    </source>
</evidence>
<feature type="transmembrane region" description="Helical" evidence="1">
    <location>
        <begin position="545"/>
        <end position="564"/>
    </location>
</feature>
<feature type="transmembrane region" description="Helical" evidence="1">
    <location>
        <begin position="112"/>
        <end position="130"/>
    </location>
</feature>
<evidence type="ECO:0000259" key="2">
    <source>
        <dbReference type="Pfam" id="PF13968"/>
    </source>
</evidence>
<dbReference type="AlphaFoldDB" id="A0AA88UAL4"/>
<dbReference type="Pfam" id="PF04578">
    <property type="entry name" value="DUF594"/>
    <property type="match status" value="1"/>
</dbReference>
<keyword evidence="1" id="KW-0812">Transmembrane</keyword>
<dbReference type="Pfam" id="PF13968">
    <property type="entry name" value="DUF4220"/>
    <property type="match status" value="1"/>
</dbReference>
<dbReference type="InterPro" id="IPR025315">
    <property type="entry name" value="DUF4220"/>
</dbReference>
<sequence length="708" mass="81256">MELPIVKHWKQLWDEWNLRGFIILSLSLQTFLILFAPLRKRTSRAWIIMPLWSAYLLADWAANFAVGLISSSQDTTSSDGDLMAFWAPFLLIHLGGPDTITAFALEDNELWLRHLLGLIFQCAAAIYVFSQSYPNALWTPIMLMFFAGIIKYSERTRSLYLASSNSFRDSMLTEPDPGPNYAKLMDEYYSKKEAKLPTRIVMIPEPDRVVKAANKAKEGDLTNLEVVQYAYRFFKTFKGLVVDLIFSFRERNQSRDFFLKRTAGDAFRVVETELNFIYEVLYTKLVVVYSPVGYLCRPFSFGFVVVALVLFYRADKKNFKDFNVGITFTLLFGALTLDAIAFVMLIFSDWTVVAFRKSPDMSDDKSLISKLLNTMLEFKRRKLIEDPINSGCLGLPMRVLRRRWSESISSYNLINYCLYPRSEMSETITGYLGLSSFLDEAIYVGTKPFTEKLRYFIFEELRTKSEMADDLETAKEISSAKGDWVLRVEGCSNLLQYIVDVDYDESILLWHIATELCYSDELDSHTYEHKDKNMYRDFSKFLSEYMLYLLVMQPTMMSAVAGIGQIRFRDTCAEAKKFFRGIKLQGDTVKKQFQACKAILDVNTEVKPITVKGDRSKSVLFDGCMLAKELKKLGEINEGKDKWEVMSKVWVELLSFAASHCRANSHAQQLSKGGQLITLLWLLMAHLGLGDQFQINEGHARAKLIVGK</sequence>
<feature type="transmembrane region" description="Helical" evidence="1">
    <location>
        <begin position="20"/>
        <end position="38"/>
    </location>
</feature>
<evidence type="ECO:0000313" key="3">
    <source>
        <dbReference type="EMBL" id="KAK2977085.1"/>
    </source>
</evidence>
<accession>A0AA88UAL4</accession>
<dbReference type="InterPro" id="IPR007658">
    <property type="entry name" value="DUF594"/>
</dbReference>
<evidence type="ECO:0000313" key="4">
    <source>
        <dbReference type="Proteomes" id="UP001187471"/>
    </source>
</evidence>
<feature type="transmembrane region" description="Helical" evidence="1">
    <location>
        <begin position="136"/>
        <end position="153"/>
    </location>
</feature>
<keyword evidence="1" id="KW-0472">Membrane</keyword>
<dbReference type="EMBL" id="JAVXUO010002007">
    <property type="protein sequence ID" value="KAK2977085.1"/>
    <property type="molecule type" value="Genomic_DNA"/>
</dbReference>
<feature type="transmembrane region" description="Helical" evidence="1">
    <location>
        <begin position="324"/>
        <end position="347"/>
    </location>
</feature>
<comment type="caution">
    <text evidence="3">The sequence shown here is derived from an EMBL/GenBank/DDBJ whole genome shotgun (WGS) entry which is preliminary data.</text>
</comment>
<name>A0AA88UAL4_9ASTE</name>
<feature type="transmembrane region" description="Helical" evidence="1">
    <location>
        <begin position="294"/>
        <end position="312"/>
    </location>
</feature>
<keyword evidence="4" id="KW-1185">Reference proteome</keyword>
<feature type="domain" description="DUF4220" evidence="2">
    <location>
        <begin position="52"/>
        <end position="416"/>
    </location>
</feature>
<feature type="transmembrane region" description="Helical" evidence="1">
    <location>
        <begin position="85"/>
        <end position="105"/>
    </location>
</feature>
<proteinExistence type="predicted"/>
<keyword evidence="1" id="KW-1133">Transmembrane helix</keyword>
<organism evidence="3 4">
    <name type="scientific">Escallonia rubra</name>
    <dbReference type="NCBI Taxonomy" id="112253"/>
    <lineage>
        <taxon>Eukaryota</taxon>
        <taxon>Viridiplantae</taxon>
        <taxon>Streptophyta</taxon>
        <taxon>Embryophyta</taxon>
        <taxon>Tracheophyta</taxon>
        <taxon>Spermatophyta</taxon>
        <taxon>Magnoliopsida</taxon>
        <taxon>eudicotyledons</taxon>
        <taxon>Gunneridae</taxon>
        <taxon>Pentapetalae</taxon>
        <taxon>asterids</taxon>
        <taxon>campanulids</taxon>
        <taxon>Escalloniales</taxon>
        <taxon>Escalloniaceae</taxon>
        <taxon>Escallonia</taxon>
    </lineage>
</organism>
<protein>
    <recommendedName>
        <fullName evidence="2">DUF4220 domain-containing protein</fullName>
    </recommendedName>
</protein>